<dbReference type="RefSeq" id="WP_232134681.1">
    <property type="nucleotide sequence ID" value="NZ_JAJQKU010000001.1"/>
</dbReference>
<name>A0ABS8U9P8_9GAMM</name>
<dbReference type="EMBL" id="JAJQKU010000001">
    <property type="protein sequence ID" value="MCD9096210.1"/>
    <property type="molecule type" value="Genomic_DNA"/>
</dbReference>
<dbReference type="NCBIfam" id="NF040662">
    <property type="entry name" value="attach_TipJ_rel"/>
    <property type="match status" value="1"/>
</dbReference>
<accession>A0ABS8U9P8</accession>
<reference evidence="2" key="2">
    <citation type="journal article" date="2022" name="Syst. Appl. Microbiol.">
        <title>Physiological and genomic characterisation of Luteimonas fraxinea sp. nov., a bacterial species associated with trees tolerant to ash dieback.</title>
        <authorList>
            <person name="Ulrich K."/>
            <person name="Becker R."/>
            <person name="Behrendt U."/>
            <person name="Kube M."/>
            <person name="Schneck V."/>
            <person name="Ulrich A."/>
        </authorList>
    </citation>
    <scope>NUCLEOTIDE SEQUENCE</scope>
    <source>
        <strain evidence="2">A1P009</strain>
    </source>
</reference>
<keyword evidence="3" id="KW-1185">Reference proteome</keyword>
<feature type="transmembrane region" description="Helical" evidence="1">
    <location>
        <begin position="89"/>
        <end position="109"/>
    </location>
</feature>
<gene>
    <name evidence="2" type="ORF">LTT95_04575</name>
</gene>
<comment type="caution">
    <text evidence="2">The sequence shown here is derived from an EMBL/GenBank/DDBJ whole genome shotgun (WGS) entry which is preliminary data.</text>
</comment>
<organism evidence="2 3">
    <name type="scientific">Luteimonas fraxinea</name>
    <dbReference type="NCBI Taxonomy" id="2901869"/>
    <lineage>
        <taxon>Bacteria</taxon>
        <taxon>Pseudomonadati</taxon>
        <taxon>Pseudomonadota</taxon>
        <taxon>Gammaproteobacteria</taxon>
        <taxon>Lysobacterales</taxon>
        <taxon>Lysobacteraceae</taxon>
        <taxon>Luteimonas</taxon>
    </lineage>
</organism>
<dbReference type="Proteomes" id="UP001430360">
    <property type="component" value="Unassembled WGS sequence"/>
</dbReference>
<keyword evidence="1" id="KW-0472">Membrane</keyword>
<sequence>MGLMECPAGHGLLITTPHVVTCDGQKIVPEQLIPGESLAAFLRRTVPNWAGDAWEVRINGVQVPVEVMERVRPKDQTIIEVRGVAKKQALYIVAMIALTYFTFGLGTYAGIAGTAFGGGIAGAVAAAAVFAAGSILINKVLGPKRAESRQQEQQTVYNIGASRNQVRQYQPLPLVFGRVKYAPDILSAAYTWYEGDDQILGMVLTPGINAHSFEPMTNGDAPLSAFQGVQVYQAGFPGMPEQEIPLYGDADTIQGGELNKNQTWVQRTTPPRTVRIQNNLEYILGDQTNKGKPNLNVETVESHYRPVGTTNWIPLVSRNFTNSSYDPKRATMSRDVPEGQYDVRLRILGRAIDGGGSNGRSQWNWMTMTAVQADTATYAGIPRIGIRIKATGQLNNAPDELRCVVHSRPIPVWKGTGWVTEETSNPGAQILQYARGINDENGDRIAGIGLEEDMIDVAALQAFMLHCAANGFEYNYVIKDARNHDEMVNALAMAGFGQVTWASGRLSVVWAADEQPLSGVVNMATIKKGEFQVDYTLANPADGIEYSYYDAEDWSTKTIRIPAPGVTTMLNPATVTGEGVTSEAHAALLGRWHLAQSLYQYKDISFATDIEHLSYRRLSLLSLSHDLTQWGFSGRLRGASIVGGVVSLALDEPVRAPPAGSAYIGLRIPGERTYRVFGVQPFEGETKTLTLTGTWPNDAALPGAGAGNPAHDTLWCYDFKATPGYRVRVVAIEPENDLKGARVAVVPESAEFWNYVNTGQYIPAPNESLLQTRPIASNLVISERQVVQGDTVFTELVATYDITGPVGDVVVQMSNENGELEEVARTTTRTAAWRIPRAGTYQIVVRPFSPEGQSGIAVATIYSTIGADAPPVLIDLFDVQERSGGVRLYTWGWFGGTTQSADFAGVEIRYIAGSVPIPDWNAMTPVGNADGYHTAPFEAVIPDSGQWTFAARSRNTSGTLSTGMRVQTKTLGANLGEQIGGIGGSIDWLTQEQIAQQALIDQARADAAQAQAAAAEALALAGTPYNDTTTWPTGAVVYEAGRMYRALQISLGVQPPNPAYWQDIGTITEAQGATTQAISQLRTDVDDQGEEFAAAITQVRAGQSGEGNLLSDPNFDLGISNWAIGNNGLGVQPPVRNFPTLDYAPKNTNMLLMYRPGASTPNQIGEYYSEIIPIGPALVGERLFASGYTTADRATTTVGLAFYNSSNQRFDEFHSPPVSSPLTALPAVIEQYDRQFVDPVIPAGASYARFLFRTIGGPAATDPVGRLVRPMVEVGRPGQPSPSMWTGSEAKLATATLALQAAQDAQITLTTNVNGHVTGMVSKNDGQRGVVSFLADVFEIIASGTVGVGFGRTGRGGYCMRFYAASMQLILGINFGTSDNLMAWYGPNVGEANCTKANGTAWADNAGNAYLRGSIIAGSIRNGGYSTSTNPNVTYNTGQFGTLGTPIQVNASYAFEQVQLSNAFTSQITAGSGATGATIQLWRALANGALQLISAQNLVGSTSIINESDGPSTIRFNVQGSITFMDNDGGTQNRTYEIRMINRTLQNFTITGGSINTINTSQSTGVITAEN</sequence>
<evidence type="ECO:0000313" key="2">
    <source>
        <dbReference type="EMBL" id="MCD9096210.1"/>
    </source>
</evidence>
<keyword evidence="1" id="KW-0812">Transmembrane</keyword>
<feature type="transmembrane region" description="Helical" evidence="1">
    <location>
        <begin position="115"/>
        <end position="137"/>
    </location>
</feature>
<evidence type="ECO:0000313" key="3">
    <source>
        <dbReference type="Proteomes" id="UP001430360"/>
    </source>
</evidence>
<proteinExistence type="predicted"/>
<protein>
    <recommendedName>
        <fullName evidence="4">Tail protein</fullName>
    </recommendedName>
</protein>
<evidence type="ECO:0000256" key="1">
    <source>
        <dbReference type="SAM" id="Phobius"/>
    </source>
</evidence>
<reference evidence="2" key="1">
    <citation type="submission" date="2021-12" db="EMBL/GenBank/DDBJ databases">
        <authorList>
            <person name="Ulrich A."/>
        </authorList>
    </citation>
    <scope>NUCLEOTIDE SEQUENCE</scope>
    <source>
        <strain evidence="2">A1P009</strain>
    </source>
</reference>
<keyword evidence="1" id="KW-1133">Transmembrane helix</keyword>
<evidence type="ECO:0008006" key="4">
    <source>
        <dbReference type="Google" id="ProtNLM"/>
    </source>
</evidence>